<accession>L1NDT6</accession>
<gene>
    <name evidence="1" type="ORF">HMPREF9134_00878</name>
</gene>
<protein>
    <submittedName>
        <fullName evidence="1">Uncharacterized protein</fullName>
    </submittedName>
</protein>
<organism evidence="1 2">
    <name type="scientific">Porphyromonas catoniae F0037</name>
    <dbReference type="NCBI Taxonomy" id="1127696"/>
    <lineage>
        <taxon>Bacteria</taxon>
        <taxon>Pseudomonadati</taxon>
        <taxon>Bacteroidota</taxon>
        <taxon>Bacteroidia</taxon>
        <taxon>Bacteroidales</taxon>
        <taxon>Porphyromonadaceae</taxon>
        <taxon>Porphyromonas</taxon>
    </lineage>
</organism>
<dbReference type="RefSeq" id="WP_005469249.1">
    <property type="nucleotide sequence ID" value="NZ_KB291046.1"/>
</dbReference>
<dbReference type="Proteomes" id="UP000010408">
    <property type="component" value="Unassembled WGS sequence"/>
</dbReference>
<dbReference type="AlphaFoldDB" id="L1NDT6"/>
<dbReference type="HOGENOM" id="CLU_216895_0_0_10"/>
<sequence length="41" mass="4589">MEKEIYQQPTAELIELRHPLTLLIDFSASGDLEDWEDGGGA</sequence>
<name>L1NDT6_9PORP</name>
<evidence type="ECO:0000313" key="1">
    <source>
        <dbReference type="EMBL" id="EKY01501.1"/>
    </source>
</evidence>
<comment type="caution">
    <text evidence="1">The sequence shown here is derived from an EMBL/GenBank/DDBJ whole genome shotgun (WGS) entry which is preliminary data.</text>
</comment>
<dbReference type="EMBL" id="AMEQ01000025">
    <property type="protein sequence ID" value="EKY01501.1"/>
    <property type="molecule type" value="Genomic_DNA"/>
</dbReference>
<evidence type="ECO:0000313" key="2">
    <source>
        <dbReference type="Proteomes" id="UP000010408"/>
    </source>
</evidence>
<proteinExistence type="predicted"/>
<reference evidence="1 2" key="1">
    <citation type="submission" date="2012-05" db="EMBL/GenBank/DDBJ databases">
        <authorList>
            <person name="Weinstock G."/>
            <person name="Sodergren E."/>
            <person name="Lobos E.A."/>
            <person name="Fulton L."/>
            <person name="Fulton R."/>
            <person name="Courtney L."/>
            <person name="Fronick C."/>
            <person name="O'Laughlin M."/>
            <person name="Godfrey J."/>
            <person name="Wilson R.M."/>
            <person name="Miner T."/>
            <person name="Farmer C."/>
            <person name="Delehaunty K."/>
            <person name="Cordes M."/>
            <person name="Minx P."/>
            <person name="Tomlinson C."/>
            <person name="Chen J."/>
            <person name="Wollam A."/>
            <person name="Pepin K.H."/>
            <person name="Bhonagiri V."/>
            <person name="Zhang X."/>
            <person name="Suruliraj S."/>
            <person name="Warren W."/>
            <person name="Mitreva M."/>
            <person name="Mardis E.R."/>
            <person name="Wilson R.K."/>
        </authorList>
    </citation>
    <scope>NUCLEOTIDE SEQUENCE [LARGE SCALE GENOMIC DNA]</scope>
    <source>
        <strain evidence="1 2">F0037</strain>
    </source>
</reference>
<dbReference type="STRING" id="1127696.HMPREF9134_00878"/>
<dbReference type="PATRIC" id="fig|1127696.3.peg.799"/>